<evidence type="ECO:0000313" key="4">
    <source>
        <dbReference type="Proteomes" id="UP000279972"/>
    </source>
</evidence>
<dbReference type="EMBL" id="CP033924">
    <property type="protein sequence ID" value="AZA82171.1"/>
    <property type="molecule type" value="Genomic_DNA"/>
</dbReference>
<evidence type="ECO:0000313" key="3">
    <source>
        <dbReference type="Proteomes" id="UP000236262"/>
    </source>
</evidence>
<dbReference type="OrthoDB" id="1254943at2"/>
<keyword evidence="4" id="KW-1185">Reference proteome</keyword>
<proteinExistence type="predicted"/>
<protein>
    <recommendedName>
        <fullName evidence="5">Fibronectin type III domain-containing protein</fullName>
    </recommendedName>
</protein>
<evidence type="ECO:0008006" key="5">
    <source>
        <dbReference type="Google" id="ProtNLM"/>
    </source>
</evidence>
<gene>
    <name evidence="2" type="ORF">C1637_09930</name>
    <name evidence="1" type="ORF">EG342_09770</name>
</gene>
<dbReference type="EMBL" id="PPEH01000003">
    <property type="protein sequence ID" value="PNW14153.1"/>
    <property type="molecule type" value="Genomic_DNA"/>
</dbReference>
<name>A0A3G6RBX6_CHRLC</name>
<reference evidence="1 4" key="2">
    <citation type="submission" date="2018-11" db="EMBL/GenBank/DDBJ databases">
        <title>Proposal to divide the Flavobacteriaceae and reorganize its genera based on Amino Acid Identity values calculated from whole genome sequences.</title>
        <authorList>
            <person name="Nicholson A.C."/>
            <person name="Gulvik C.A."/>
            <person name="Whitney A.M."/>
            <person name="Humrighouse B.W."/>
            <person name="Bell M."/>
            <person name="Holmes B."/>
            <person name="Steigerwalt A.G."/>
            <person name="Villarma A."/>
            <person name="Sheth M."/>
            <person name="Batra D."/>
            <person name="Pryor J."/>
            <person name="Bernardet J.-F."/>
            <person name="Hugo C."/>
            <person name="Kampfer P."/>
            <person name="Newman J."/>
            <person name="McQuiston J.R."/>
        </authorList>
    </citation>
    <scope>NUCLEOTIDE SEQUENCE [LARGE SCALE GENOMIC DNA]</scope>
    <source>
        <strain evidence="1 4">KC_1864</strain>
    </source>
</reference>
<evidence type="ECO:0000313" key="1">
    <source>
        <dbReference type="EMBL" id="AZA82171.1"/>
    </source>
</evidence>
<reference evidence="2 3" key="1">
    <citation type="submission" date="2018-01" db="EMBL/GenBank/DDBJ databases">
        <title>Draft genome sequences of Chryseobacterium lactis NCTC11390, Chryseobacterium oncorhynchi 701B-08, and Chryseobacterium viscerum 687B-08.</title>
        <authorList>
            <person name="Jeong J.-J."/>
            <person name="Lee Y.J."/>
            <person name="Park B."/>
            <person name="Choi I.-G."/>
            <person name="Kim K.D."/>
        </authorList>
    </citation>
    <scope>NUCLEOTIDE SEQUENCE [LARGE SCALE GENOMIC DNA]</scope>
    <source>
        <strain evidence="2 3">NCTC11390</strain>
    </source>
</reference>
<organism evidence="2 3">
    <name type="scientific">Chryseobacterium lactis</name>
    <dbReference type="NCBI Taxonomy" id="1241981"/>
    <lineage>
        <taxon>Bacteria</taxon>
        <taxon>Pseudomonadati</taxon>
        <taxon>Bacteroidota</taxon>
        <taxon>Flavobacteriia</taxon>
        <taxon>Flavobacteriales</taxon>
        <taxon>Weeksellaceae</taxon>
        <taxon>Chryseobacterium group</taxon>
        <taxon>Chryseobacterium</taxon>
    </lineage>
</organism>
<accession>A0A3G6RBX6</accession>
<dbReference type="RefSeq" id="WP_103291494.1">
    <property type="nucleotide sequence ID" value="NZ_CP033924.1"/>
</dbReference>
<dbReference type="Proteomes" id="UP000279972">
    <property type="component" value="Chromosome"/>
</dbReference>
<sequence length="322" mass="36871">MPVTAVTYQPETDSLNSAYRPFIFRCKAQIPNSTTDKYICPVVYCDIYVEGIYYKTLSRTQYIKNDGLSPEYEFDIQDTIQELMDYNLPIMNGFIVEKFTNTIKHIYVKFRNGFNDPNGFIKSEQLEPIQGTSSTQPVSGGGTKSNEVYGLNSVIQHEESQNFDELLDSYKTGLWAYGTYPLTKRPMVYLFCKNDSSHFPIISNVEPKEVCIKYKTVTGEVITICSDKIMHCPFVSNVNVVKKIIGTTQEFEITWTNPVINNQSAVRIYWKKQNTATWTYQEYPMMQPVIISVDSIGVMNFRLMVIGSCISNSFNELPEITI</sequence>
<dbReference type="Proteomes" id="UP000236262">
    <property type="component" value="Unassembled WGS sequence"/>
</dbReference>
<evidence type="ECO:0000313" key="2">
    <source>
        <dbReference type="EMBL" id="PNW14153.1"/>
    </source>
</evidence>
<dbReference type="AlphaFoldDB" id="A0A3G6RBX6"/>
<dbReference type="KEGG" id="clac:EG342_09770"/>